<name>A0A9N9K0P7_9GLOM</name>
<dbReference type="OrthoDB" id="2376431at2759"/>
<gene>
    <name evidence="1" type="ORF">RFULGI_LOCUS18134</name>
</gene>
<protein>
    <submittedName>
        <fullName evidence="1">19055_t:CDS:1</fullName>
    </submittedName>
</protein>
<sequence>NKEPVVDINTNKMQPELDLDNLENILSQEIVDRVLELFDNIPSTERIIT</sequence>
<dbReference type="EMBL" id="CAJVPZ010076975">
    <property type="protein sequence ID" value="CAG8805045.1"/>
    <property type="molecule type" value="Genomic_DNA"/>
</dbReference>
<organism evidence="1 2">
    <name type="scientific">Racocetra fulgida</name>
    <dbReference type="NCBI Taxonomy" id="60492"/>
    <lineage>
        <taxon>Eukaryota</taxon>
        <taxon>Fungi</taxon>
        <taxon>Fungi incertae sedis</taxon>
        <taxon>Mucoromycota</taxon>
        <taxon>Glomeromycotina</taxon>
        <taxon>Glomeromycetes</taxon>
        <taxon>Diversisporales</taxon>
        <taxon>Gigasporaceae</taxon>
        <taxon>Racocetra</taxon>
    </lineage>
</organism>
<comment type="caution">
    <text evidence="1">The sequence shown here is derived from an EMBL/GenBank/DDBJ whole genome shotgun (WGS) entry which is preliminary data.</text>
</comment>
<accession>A0A9N9K0P7</accession>
<dbReference type="Proteomes" id="UP000789396">
    <property type="component" value="Unassembled WGS sequence"/>
</dbReference>
<feature type="non-terminal residue" evidence="1">
    <location>
        <position position="49"/>
    </location>
</feature>
<proteinExistence type="predicted"/>
<reference evidence="1" key="1">
    <citation type="submission" date="2021-06" db="EMBL/GenBank/DDBJ databases">
        <authorList>
            <person name="Kallberg Y."/>
            <person name="Tangrot J."/>
            <person name="Rosling A."/>
        </authorList>
    </citation>
    <scope>NUCLEOTIDE SEQUENCE</scope>
    <source>
        <strain evidence="1">IN212</strain>
    </source>
</reference>
<evidence type="ECO:0000313" key="1">
    <source>
        <dbReference type="EMBL" id="CAG8805045.1"/>
    </source>
</evidence>
<dbReference type="AlphaFoldDB" id="A0A9N9K0P7"/>
<keyword evidence="2" id="KW-1185">Reference proteome</keyword>
<feature type="non-terminal residue" evidence="1">
    <location>
        <position position="1"/>
    </location>
</feature>
<evidence type="ECO:0000313" key="2">
    <source>
        <dbReference type="Proteomes" id="UP000789396"/>
    </source>
</evidence>